<reference evidence="2" key="1">
    <citation type="submission" date="2022-01" db="EMBL/GenBank/DDBJ databases">
        <authorList>
            <person name="Criscuolo A."/>
        </authorList>
    </citation>
    <scope>NUCLEOTIDE SEQUENCE</scope>
    <source>
        <strain evidence="2">CIP111893</strain>
    </source>
</reference>
<dbReference type="Proteomes" id="UP000838686">
    <property type="component" value="Unassembled WGS sequence"/>
</dbReference>
<evidence type="ECO:0000256" key="1">
    <source>
        <dbReference type="SAM" id="Phobius"/>
    </source>
</evidence>
<feature type="transmembrane region" description="Helical" evidence="1">
    <location>
        <begin position="70"/>
        <end position="89"/>
    </location>
</feature>
<keyword evidence="3" id="KW-1185">Reference proteome</keyword>
<keyword evidence="1" id="KW-1133">Transmembrane helix</keyword>
<evidence type="ECO:0000313" key="3">
    <source>
        <dbReference type="Proteomes" id="UP000838686"/>
    </source>
</evidence>
<feature type="transmembrane region" description="Helical" evidence="1">
    <location>
        <begin position="95"/>
        <end position="116"/>
    </location>
</feature>
<comment type="caution">
    <text evidence="2">The sequence shown here is derived from an EMBL/GenBank/DDBJ whole genome shotgun (WGS) entry which is preliminary data.</text>
</comment>
<dbReference type="RefSeq" id="WP_236344961.1">
    <property type="nucleotide sequence ID" value="NZ_CAKMMF010000031.1"/>
</dbReference>
<name>A0ABM9CPQ7_9BACL</name>
<keyword evidence="1" id="KW-0472">Membrane</keyword>
<gene>
    <name evidence="2" type="ORF">PAECIP111893_04495</name>
</gene>
<protein>
    <recommendedName>
        <fullName evidence="4">DUF58 domain-containing protein</fullName>
    </recommendedName>
</protein>
<dbReference type="PANTHER" id="PTHR34351">
    <property type="entry name" value="SLR1927 PROTEIN-RELATED"/>
    <property type="match status" value="1"/>
</dbReference>
<organism evidence="2 3">
    <name type="scientific">Paenibacillus plantiphilus</name>
    <dbReference type="NCBI Taxonomy" id="2905650"/>
    <lineage>
        <taxon>Bacteria</taxon>
        <taxon>Bacillati</taxon>
        <taxon>Bacillota</taxon>
        <taxon>Bacilli</taxon>
        <taxon>Bacillales</taxon>
        <taxon>Paenibacillaceae</taxon>
        <taxon>Paenibacillus</taxon>
    </lineage>
</organism>
<evidence type="ECO:0000313" key="2">
    <source>
        <dbReference type="EMBL" id="CAH1218861.1"/>
    </source>
</evidence>
<evidence type="ECO:0008006" key="4">
    <source>
        <dbReference type="Google" id="ProtNLM"/>
    </source>
</evidence>
<sequence>MSGRRREGVSVRGIVGTAASRAAGNIRIDLGAADSKGAAAGRMRSGAGVADNGGKLIFGSGRRLVGSRHFVRFVLLLLLAASAAALWSRGGAVEWLVFGALSAVSVWCLLIPYIMVGRIEAERLIETPKVLADGDEMQIRLVISTSRPLPLAWLAISEGIVNITANSRADLSYKRVLLPWLTQKQTVTYRVNGLQRGELSFLPLRVMVGDLLGMTVRTFEIECPGNTLVMSRPPEASMSKWLPSAKSAGDRRVVINGAPMGPSAAAAGRAGAGIDMRVYAPGDPLRRVNWRAMARGLGMQTRLSESDSPCDTIILLDACSEAFRRDQRMFDACVGRAALALRNLFESGKDVKLLASGKEELQLHAAAGNRASLRHAEEQLARLRADGPLPLYAWLQDRMSRLPKGITIICITAGSSFRIGEEREAVEQAARLAAVRGGRACFWLAGEEASQSAASGGAHSGPHGFNNFIAYMPIHSEYRKLPVIEGRDSDAAATIGL</sequence>
<dbReference type="PANTHER" id="PTHR34351:SF2">
    <property type="entry name" value="DUF58 DOMAIN-CONTAINING PROTEIN"/>
    <property type="match status" value="1"/>
</dbReference>
<accession>A0ABM9CPQ7</accession>
<keyword evidence="1" id="KW-0812">Transmembrane</keyword>
<dbReference type="EMBL" id="CAKMMF010000031">
    <property type="protein sequence ID" value="CAH1218861.1"/>
    <property type="molecule type" value="Genomic_DNA"/>
</dbReference>
<proteinExistence type="predicted"/>